<dbReference type="SUPFAM" id="SSF55729">
    <property type="entry name" value="Acyl-CoA N-acyltransferases (Nat)"/>
    <property type="match status" value="1"/>
</dbReference>
<dbReference type="EMBL" id="BAAAZN010000004">
    <property type="protein sequence ID" value="GAA3539403.1"/>
    <property type="molecule type" value="Genomic_DNA"/>
</dbReference>
<keyword evidence="4" id="KW-1185">Reference proteome</keyword>
<accession>A0ABP6VR45</accession>
<evidence type="ECO:0000313" key="4">
    <source>
        <dbReference type="Proteomes" id="UP001500689"/>
    </source>
</evidence>
<keyword evidence="1" id="KW-1133">Transmembrane helix</keyword>
<proteinExistence type="predicted"/>
<dbReference type="RefSeq" id="WP_344858619.1">
    <property type="nucleotide sequence ID" value="NZ_BAAAZN010000004.1"/>
</dbReference>
<sequence length="385" mass="40574">MTNVEVRVAGPAELAAAAALRWRRVSEQDGVPGGDRAGFIAQFATWAGENAHTHRCLVLVRAGQVIGMALLAITSRVPAPRAFSRASGDVPEARGGGLGGMLIDAVLQLAVELGLERVTVHSSTRAVPAYERHGFAATPELLQAGPPWLGSGSSWVISPDVRGRGLGETDRMARVSPRWRQVVVWLHVVSSVAWMSQALALMTLTLVALSGARPTRSAAMTMAEHLDTVLLAPMANAAAFTGLVLAGATAWGFFRHWWVLAKFAMTLVQLYAGIFLLSPALADSAATATPTWTQAAGTALMAGGLAFQAWLSVAKPWPRTPWSRTAKPPNAPTWIFAAGLAAPVIDIAAGLALGYPMPALSLIMLVVLLVRRPKTLPRTGKLSAG</sequence>
<dbReference type="Proteomes" id="UP001500689">
    <property type="component" value="Unassembled WGS sequence"/>
</dbReference>
<gene>
    <name evidence="3" type="ORF">GCM10022222_23680</name>
</gene>
<dbReference type="CDD" id="cd04301">
    <property type="entry name" value="NAT_SF"/>
    <property type="match status" value="1"/>
</dbReference>
<reference evidence="4" key="1">
    <citation type="journal article" date="2019" name="Int. J. Syst. Evol. Microbiol.">
        <title>The Global Catalogue of Microorganisms (GCM) 10K type strain sequencing project: providing services to taxonomists for standard genome sequencing and annotation.</title>
        <authorList>
            <consortium name="The Broad Institute Genomics Platform"/>
            <consortium name="The Broad Institute Genome Sequencing Center for Infectious Disease"/>
            <person name="Wu L."/>
            <person name="Ma J."/>
        </authorList>
    </citation>
    <scope>NUCLEOTIDE SEQUENCE [LARGE SCALE GENOMIC DNA]</scope>
    <source>
        <strain evidence="4">JCM 16898</strain>
    </source>
</reference>
<keyword evidence="1" id="KW-0472">Membrane</keyword>
<feature type="transmembrane region" description="Helical" evidence="1">
    <location>
        <begin position="260"/>
        <end position="280"/>
    </location>
</feature>
<organism evidence="3 4">
    <name type="scientific">Amycolatopsis ultiminotia</name>
    <dbReference type="NCBI Taxonomy" id="543629"/>
    <lineage>
        <taxon>Bacteria</taxon>
        <taxon>Bacillati</taxon>
        <taxon>Actinomycetota</taxon>
        <taxon>Actinomycetes</taxon>
        <taxon>Pseudonocardiales</taxon>
        <taxon>Pseudonocardiaceae</taxon>
        <taxon>Amycolatopsis</taxon>
    </lineage>
</organism>
<feature type="transmembrane region" description="Helical" evidence="1">
    <location>
        <begin position="182"/>
        <end position="209"/>
    </location>
</feature>
<dbReference type="PROSITE" id="PS51186">
    <property type="entry name" value="GNAT"/>
    <property type="match status" value="1"/>
</dbReference>
<protein>
    <recommendedName>
        <fullName evidence="2">N-acetyltransferase domain-containing protein</fullName>
    </recommendedName>
</protein>
<evidence type="ECO:0000259" key="2">
    <source>
        <dbReference type="PROSITE" id="PS51186"/>
    </source>
</evidence>
<dbReference type="InterPro" id="IPR000182">
    <property type="entry name" value="GNAT_dom"/>
</dbReference>
<dbReference type="Gene3D" id="3.40.630.30">
    <property type="match status" value="1"/>
</dbReference>
<keyword evidence="1" id="KW-0812">Transmembrane</keyword>
<feature type="domain" description="N-acetyltransferase" evidence="2">
    <location>
        <begin position="4"/>
        <end position="162"/>
    </location>
</feature>
<name>A0ABP6VR45_9PSEU</name>
<feature type="transmembrane region" description="Helical" evidence="1">
    <location>
        <begin position="331"/>
        <end position="349"/>
    </location>
</feature>
<feature type="transmembrane region" description="Helical" evidence="1">
    <location>
        <begin position="292"/>
        <end position="311"/>
    </location>
</feature>
<dbReference type="Pfam" id="PF00583">
    <property type="entry name" value="Acetyltransf_1"/>
    <property type="match status" value="1"/>
</dbReference>
<comment type="caution">
    <text evidence="3">The sequence shown here is derived from an EMBL/GenBank/DDBJ whole genome shotgun (WGS) entry which is preliminary data.</text>
</comment>
<dbReference type="InterPro" id="IPR016181">
    <property type="entry name" value="Acyl_CoA_acyltransferase"/>
</dbReference>
<feature type="transmembrane region" description="Helical" evidence="1">
    <location>
        <begin position="229"/>
        <end position="253"/>
    </location>
</feature>
<evidence type="ECO:0000313" key="3">
    <source>
        <dbReference type="EMBL" id="GAA3539403.1"/>
    </source>
</evidence>
<evidence type="ECO:0000256" key="1">
    <source>
        <dbReference type="SAM" id="Phobius"/>
    </source>
</evidence>